<dbReference type="EC" id="2.6.1.9" evidence="9"/>
<evidence type="ECO:0000256" key="7">
    <source>
        <dbReference type="ARBA" id="ARBA00022898"/>
    </source>
</evidence>
<evidence type="ECO:0000313" key="12">
    <source>
        <dbReference type="Proteomes" id="UP000059847"/>
    </source>
</evidence>
<keyword evidence="6 9" id="KW-0808">Transferase</keyword>
<dbReference type="PROSITE" id="PS00599">
    <property type="entry name" value="AA_TRANSFER_CLASS_2"/>
    <property type="match status" value="1"/>
</dbReference>
<keyword evidence="5 9" id="KW-0032">Aminotransferase</keyword>
<feature type="domain" description="Aminotransferase class I/classII large" evidence="10">
    <location>
        <begin position="47"/>
        <end position="380"/>
    </location>
</feature>
<evidence type="ECO:0000256" key="5">
    <source>
        <dbReference type="ARBA" id="ARBA00022576"/>
    </source>
</evidence>
<dbReference type="PANTHER" id="PTHR43643:SF3">
    <property type="entry name" value="HISTIDINOL-PHOSPHATE AMINOTRANSFERASE"/>
    <property type="match status" value="1"/>
</dbReference>
<dbReference type="OrthoDB" id="9809616at2"/>
<dbReference type="KEGG" id="pur:AOC03_05025"/>
<dbReference type="CDD" id="cd00609">
    <property type="entry name" value="AAT_like"/>
    <property type="match status" value="1"/>
</dbReference>
<evidence type="ECO:0000256" key="2">
    <source>
        <dbReference type="ARBA" id="ARBA00005011"/>
    </source>
</evidence>
<dbReference type="InterPro" id="IPR004839">
    <property type="entry name" value="Aminotransferase_I/II_large"/>
</dbReference>
<dbReference type="InterPro" id="IPR050106">
    <property type="entry name" value="HistidinolP_aminotransfase"/>
</dbReference>
<reference evidence="11 12" key="1">
    <citation type="submission" date="2015-09" db="EMBL/GenBank/DDBJ databases">
        <title>Complete genome of Psychrobacter urativorans R10.10B.</title>
        <authorList>
            <person name="See-Too W.S."/>
            <person name="Chan K.G."/>
        </authorList>
    </citation>
    <scope>NUCLEOTIDE SEQUENCE [LARGE SCALE GENOMIC DNA]</scope>
    <source>
        <strain evidence="11 12">R10.10B</strain>
    </source>
</reference>
<dbReference type="Proteomes" id="UP000059847">
    <property type="component" value="Chromosome"/>
</dbReference>
<dbReference type="GO" id="GO:0000105">
    <property type="term" value="P:L-histidine biosynthetic process"/>
    <property type="evidence" value="ECO:0007669"/>
    <property type="project" value="UniProtKB-UniRule"/>
</dbReference>
<dbReference type="Gene3D" id="3.40.640.10">
    <property type="entry name" value="Type I PLP-dependent aspartate aminotransferase-like (Major domain)"/>
    <property type="match status" value="1"/>
</dbReference>
<sequence>MSNASIDNGTSDAKAVNAKGIDTRLWSNKARHLSPYVPGEQPQHENLCKLNTNENPFPPSSKVGEAINAVLAQQADELRLYPAPESDDLRAALAHLHGIDSNQVFVGNGSDEVLALVFASFFMKEQPLLAPDISYSFYPVYAQTFGVDLVQIPLEKDFSVNPDAYSQPCSGIIIANPNAPTGLLMSLADIRKLALKHSDAVIVIDEAYIDFARADEMSTEKEVSAVSLINEFDNILVTQTFSKSRSLAGLRVGMAFANASLIEALTRMKNSFNSYPLDKLAQAGATASVLDAPYFEKICQQVIDLREALTTELTSLGYQVLPSDANFVFARPKDGDASAVASALREQGIIVRHFNQPRIQEYLRITVGTQAQHERLIDALKAL</sequence>
<dbReference type="EMBL" id="CP012678">
    <property type="protein sequence ID" value="ALF59498.1"/>
    <property type="molecule type" value="Genomic_DNA"/>
</dbReference>
<dbReference type="RefSeq" id="WP_062533896.1">
    <property type="nucleotide sequence ID" value="NZ_CP012678.1"/>
</dbReference>
<keyword evidence="9" id="KW-0028">Amino-acid biosynthesis</keyword>
<comment type="similarity">
    <text evidence="3 9">Belongs to the class-II pyridoxal-phosphate-dependent aminotransferase family. Histidinol-phosphate aminotransferase subfamily.</text>
</comment>
<evidence type="ECO:0000259" key="10">
    <source>
        <dbReference type="Pfam" id="PF00155"/>
    </source>
</evidence>
<feature type="modified residue" description="N6-(pyridoxal phosphate)lysine" evidence="9">
    <location>
        <position position="243"/>
    </location>
</feature>
<evidence type="ECO:0000313" key="11">
    <source>
        <dbReference type="EMBL" id="ALF59498.1"/>
    </source>
</evidence>
<keyword evidence="9" id="KW-0368">Histidine biosynthesis</keyword>
<dbReference type="InterPro" id="IPR001917">
    <property type="entry name" value="Aminotrans_II_pyridoxalP_BS"/>
</dbReference>
<keyword evidence="12" id="KW-1185">Reference proteome</keyword>
<name>A0A0M4SX75_9GAMM</name>
<dbReference type="Gene3D" id="3.90.1150.10">
    <property type="entry name" value="Aspartate Aminotransferase, domain 1"/>
    <property type="match status" value="1"/>
</dbReference>
<comment type="cofactor">
    <cofactor evidence="1 9">
        <name>pyridoxal 5'-phosphate</name>
        <dbReference type="ChEBI" id="CHEBI:597326"/>
    </cofactor>
</comment>
<dbReference type="PANTHER" id="PTHR43643">
    <property type="entry name" value="HISTIDINOL-PHOSPHATE AMINOTRANSFERASE 2"/>
    <property type="match status" value="1"/>
</dbReference>
<evidence type="ECO:0000256" key="3">
    <source>
        <dbReference type="ARBA" id="ARBA00007970"/>
    </source>
</evidence>
<evidence type="ECO:0000256" key="9">
    <source>
        <dbReference type="HAMAP-Rule" id="MF_01023"/>
    </source>
</evidence>
<keyword evidence="7 9" id="KW-0663">Pyridoxal phosphate</keyword>
<proteinExistence type="inferred from homology"/>
<gene>
    <name evidence="9" type="primary">hisC</name>
    <name evidence="11" type="ORF">AOC03_05025</name>
</gene>
<dbReference type="InterPro" id="IPR015421">
    <property type="entry name" value="PyrdxlP-dep_Trfase_major"/>
</dbReference>
<evidence type="ECO:0000256" key="4">
    <source>
        <dbReference type="ARBA" id="ARBA00011738"/>
    </source>
</evidence>
<dbReference type="InterPro" id="IPR015422">
    <property type="entry name" value="PyrdxlP-dep_Trfase_small"/>
</dbReference>
<dbReference type="GO" id="GO:0030170">
    <property type="term" value="F:pyridoxal phosphate binding"/>
    <property type="evidence" value="ECO:0007669"/>
    <property type="project" value="InterPro"/>
</dbReference>
<dbReference type="AlphaFoldDB" id="A0A0M4SX75"/>
<evidence type="ECO:0000256" key="8">
    <source>
        <dbReference type="ARBA" id="ARBA00047481"/>
    </source>
</evidence>
<comment type="catalytic activity">
    <reaction evidence="8 9">
        <text>L-histidinol phosphate + 2-oxoglutarate = 3-(imidazol-4-yl)-2-oxopropyl phosphate + L-glutamate</text>
        <dbReference type="Rhea" id="RHEA:23744"/>
        <dbReference type="ChEBI" id="CHEBI:16810"/>
        <dbReference type="ChEBI" id="CHEBI:29985"/>
        <dbReference type="ChEBI" id="CHEBI:57766"/>
        <dbReference type="ChEBI" id="CHEBI:57980"/>
        <dbReference type="EC" id="2.6.1.9"/>
    </reaction>
</comment>
<dbReference type="InterPro" id="IPR015424">
    <property type="entry name" value="PyrdxlP-dep_Trfase"/>
</dbReference>
<dbReference type="STRING" id="45610.AOC03_05025"/>
<dbReference type="UniPathway" id="UPA00031">
    <property type="reaction ID" value="UER00012"/>
</dbReference>
<dbReference type="SUPFAM" id="SSF53383">
    <property type="entry name" value="PLP-dependent transferases"/>
    <property type="match status" value="1"/>
</dbReference>
<dbReference type="GO" id="GO:0004400">
    <property type="term" value="F:histidinol-phosphate transaminase activity"/>
    <property type="evidence" value="ECO:0007669"/>
    <property type="project" value="UniProtKB-UniRule"/>
</dbReference>
<evidence type="ECO:0000256" key="6">
    <source>
        <dbReference type="ARBA" id="ARBA00022679"/>
    </source>
</evidence>
<organism evidence="11 12">
    <name type="scientific">Psychrobacter urativorans</name>
    <dbReference type="NCBI Taxonomy" id="45610"/>
    <lineage>
        <taxon>Bacteria</taxon>
        <taxon>Pseudomonadati</taxon>
        <taxon>Pseudomonadota</taxon>
        <taxon>Gammaproteobacteria</taxon>
        <taxon>Moraxellales</taxon>
        <taxon>Moraxellaceae</taxon>
        <taxon>Psychrobacter</taxon>
    </lineage>
</organism>
<comment type="pathway">
    <text evidence="2 9">Amino-acid biosynthesis; L-histidine biosynthesis; L-histidine from 5-phospho-alpha-D-ribose 1-diphosphate: step 7/9.</text>
</comment>
<dbReference type="HAMAP" id="MF_01023">
    <property type="entry name" value="HisC_aminotrans_2"/>
    <property type="match status" value="1"/>
</dbReference>
<dbReference type="NCBIfam" id="TIGR01141">
    <property type="entry name" value="hisC"/>
    <property type="match status" value="1"/>
</dbReference>
<evidence type="ECO:0000256" key="1">
    <source>
        <dbReference type="ARBA" id="ARBA00001933"/>
    </source>
</evidence>
<dbReference type="Pfam" id="PF00155">
    <property type="entry name" value="Aminotran_1_2"/>
    <property type="match status" value="1"/>
</dbReference>
<protein>
    <recommendedName>
        <fullName evidence="9">Histidinol-phosphate aminotransferase</fullName>
        <ecNumber evidence="9">2.6.1.9</ecNumber>
    </recommendedName>
    <alternativeName>
        <fullName evidence="9">Imidazole acetol-phosphate transaminase</fullName>
    </alternativeName>
</protein>
<comment type="subunit">
    <text evidence="4 9">Homodimer.</text>
</comment>
<accession>A0A0M4SX75</accession>
<dbReference type="InterPro" id="IPR005861">
    <property type="entry name" value="HisP_aminotrans"/>
</dbReference>